<evidence type="ECO:0000256" key="2">
    <source>
        <dbReference type="ARBA" id="ARBA00000711"/>
    </source>
</evidence>
<keyword evidence="13 20" id="KW-0418">Kinase</keyword>
<dbReference type="Gene3D" id="3.40.50.300">
    <property type="entry name" value="P-loop containing nucleotide triphosphate hydrolases"/>
    <property type="match status" value="1"/>
</dbReference>
<evidence type="ECO:0000256" key="10">
    <source>
        <dbReference type="ARBA" id="ARBA00022573"/>
    </source>
</evidence>
<evidence type="ECO:0000256" key="17">
    <source>
        <dbReference type="ARBA" id="ARBA00030571"/>
    </source>
</evidence>
<feature type="active site" description="GMP-histidine intermediate" evidence="18">
    <location>
        <position position="55"/>
    </location>
</feature>
<dbReference type="InterPro" id="IPR027417">
    <property type="entry name" value="P-loop_NTPase"/>
</dbReference>
<keyword evidence="12 19" id="KW-0547">Nucleotide-binding</keyword>
<evidence type="ECO:0000256" key="4">
    <source>
        <dbReference type="ARBA" id="ARBA00003889"/>
    </source>
</evidence>
<dbReference type="Proteomes" id="UP000199159">
    <property type="component" value="Unassembled WGS sequence"/>
</dbReference>
<dbReference type="GO" id="GO:0008820">
    <property type="term" value="F:cobinamide phosphate guanylyltransferase activity"/>
    <property type="evidence" value="ECO:0007669"/>
    <property type="project" value="UniProtKB-EC"/>
</dbReference>
<dbReference type="GO" id="GO:0009236">
    <property type="term" value="P:cobalamin biosynthetic process"/>
    <property type="evidence" value="ECO:0007669"/>
    <property type="project" value="UniProtKB-UniPathway"/>
</dbReference>
<comment type="catalytic activity">
    <reaction evidence="2">
        <text>adenosylcob(III)inamide phosphate + GTP + H(+) = adenosylcob(III)inamide-GDP + diphosphate</text>
        <dbReference type="Rhea" id="RHEA:22712"/>
        <dbReference type="ChEBI" id="CHEBI:15378"/>
        <dbReference type="ChEBI" id="CHEBI:33019"/>
        <dbReference type="ChEBI" id="CHEBI:37565"/>
        <dbReference type="ChEBI" id="CHEBI:58502"/>
        <dbReference type="ChEBI" id="CHEBI:60487"/>
        <dbReference type="EC" id="2.7.7.62"/>
    </reaction>
</comment>
<feature type="binding site" evidence="19">
    <location>
        <begin position="7"/>
        <end position="14"/>
    </location>
    <ligand>
        <name>GTP</name>
        <dbReference type="ChEBI" id="CHEBI:37565"/>
    </ligand>
</feature>
<gene>
    <name evidence="20" type="ORF">SAMN05216565_105115</name>
</gene>
<keyword evidence="11 20" id="KW-0808">Transferase</keyword>
<dbReference type="PANTHER" id="PTHR34848:SF1">
    <property type="entry name" value="BIFUNCTIONAL ADENOSYLCOBALAMIN BIOSYNTHESIS PROTEIN COBU"/>
    <property type="match status" value="1"/>
</dbReference>
<dbReference type="EC" id="2.7.7.62" evidence="9"/>
<comment type="pathway">
    <text evidence="5">Cofactor biosynthesis; adenosylcobalamin biosynthesis; adenosylcobalamin from cob(II)yrinate a,c-diamide: step 6/7.</text>
</comment>
<proteinExistence type="inferred from homology"/>
<keyword evidence="14" id="KW-0067">ATP-binding</keyword>
<dbReference type="UniPathway" id="UPA00148">
    <property type="reaction ID" value="UER00236"/>
</dbReference>
<evidence type="ECO:0000256" key="14">
    <source>
        <dbReference type="ARBA" id="ARBA00022840"/>
    </source>
</evidence>
<accession>A0A1H0URN4</accession>
<keyword evidence="15 19" id="KW-0342">GTP-binding</keyword>
<dbReference type="OrthoDB" id="9799422at2"/>
<organism evidence="20 21">
    <name type="scientific">Litchfieldia salsa</name>
    <dbReference type="NCBI Taxonomy" id="930152"/>
    <lineage>
        <taxon>Bacteria</taxon>
        <taxon>Bacillati</taxon>
        <taxon>Bacillota</taxon>
        <taxon>Bacilli</taxon>
        <taxon>Bacillales</taxon>
        <taxon>Bacillaceae</taxon>
        <taxon>Litchfieldia</taxon>
    </lineage>
</organism>
<dbReference type="CDD" id="cd00544">
    <property type="entry name" value="CobU"/>
    <property type="match status" value="1"/>
</dbReference>
<comment type="similarity">
    <text evidence="7">Belongs to the CobU/CobP family.</text>
</comment>
<feature type="binding site" evidence="19">
    <location>
        <position position="88"/>
    </location>
    <ligand>
        <name>GTP</name>
        <dbReference type="ChEBI" id="CHEBI:37565"/>
    </ligand>
</feature>
<dbReference type="PANTHER" id="PTHR34848">
    <property type="match status" value="1"/>
</dbReference>
<evidence type="ECO:0000313" key="21">
    <source>
        <dbReference type="Proteomes" id="UP000199159"/>
    </source>
</evidence>
<name>A0A1H0URN4_9BACI</name>
<evidence type="ECO:0000256" key="13">
    <source>
        <dbReference type="ARBA" id="ARBA00022777"/>
    </source>
</evidence>
<evidence type="ECO:0000256" key="11">
    <source>
        <dbReference type="ARBA" id="ARBA00022679"/>
    </source>
</evidence>
<sequence length="182" mass="20828">MIIFISGGARSGKSHFSEETALSIYNKKNNKEKSLYYIATAKKSDVEMGQRIQIHQQERGNEWETIEEPFDLNSVLLQFKKGDVILVDCLTIWLSNVMFELGYSLQEIENHIDQLLTTADEKQLYLILVSNDLNEGLPHSSELVLTYMIALQQIHQRIIGRSDLVVQVQAGIPTFWKGDDVR</sequence>
<evidence type="ECO:0000256" key="3">
    <source>
        <dbReference type="ARBA" id="ARBA00001522"/>
    </source>
</evidence>
<dbReference type="AlphaFoldDB" id="A0A1H0URN4"/>
<dbReference type="STRING" id="930152.SAMN05216565_105115"/>
<feature type="binding site" evidence="19">
    <location>
        <begin position="39"/>
        <end position="41"/>
    </location>
    <ligand>
        <name>GTP</name>
        <dbReference type="ChEBI" id="CHEBI:37565"/>
    </ligand>
</feature>
<dbReference type="SUPFAM" id="SSF52540">
    <property type="entry name" value="P-loop containing nucleoside triphosphate hydrolases"/>
    <property type="match status" value="1"/>
</dbReference>
<dbReference type="GO" id="GO:0043752">
    <property type="term" value="F:adenosylcobinamide kinase activity"/>
    <property type="evidence" value="ECO:0007669"/>
    <property type="project" value="UniProtKB-EC"/>
</dbReference>
<evidence type="ECO:0000256" key="16">
    <source>
        <dbReference type="ARBA" id="ARBA00029570"/>
    </source>
</evidence>
<dbReference type="EMBL" id="FNJU01000005">
    <property type="protein sequence ID" value="SDP68775.1"/>
    <property type="molecule type" value="Genomic_DNA"/>
</dbReference>
<keyword evidence="20" id="KW-0548">Nucleotidyltransferase</keyword>
<evidence type="ECO:0000256" key="7">
    <source>
        <dbReference type="ARBA" id="ARBA00007490"/>
    </source>
</evidence>
<dbReference type="Pfam" id="PF02283">
    <property type="entry name" value="CobU"/>
    <property type="match status" value="1"/>
</dbReference>
<reference evidence="21" key="1">
    <citation type="submission" date="2016-10" db="EMBL/GenBank/DDBJ databases">
        <authorList>
            <person name="Varghese N."/>
            <person name="Submissions S."/>
        </authorList>
    </citation>
    <scope>NUCLEOTIDE SEQUENCE [LARGE SCALE GENOMIC DNA]</scope>
    <source>
        <strain evidence="21">IBRC-M10078</strain>
    </source>
</reference>
<feature type="binding site" evidence="19">
    <location>
        <position position="67"/>
    </location>
    <ligand>
        <name>GTP</name>
        <dbReference type="ChEBI" id="CHEBI:37565"/>
    </ligand>
</feature>
<dbReference type="InterPro" id="IPR003203">
    <property type="entry name" value="CobU/CobP"/>
</dbReference>
<dbReference type="EC" id="2.7.1.156" evidence="8"/>
<keyword evidence="10" id="KW-0169">Cobalamin biosynthesis</keyword>
<evidence type="ECO:0000256" key="12">
    <source>
        <dbReference type="ARBA" id="ARBA00022741"/>
    </source>
</evidence>
<evidence type="ECO:0000256" key="18">
    <source>
        <dbReference type="PIRSR" id="PIRSR006135-1"/>
    </source>
</evidence>
<comment type="pathway">
    <text evidence="6">Cofactor biosynthesis; adenosylcobalamin biosynthesis; adenosylcobalamin from cob(II)yrinate a,c-diamide: step 5/7.</text>
</comment>
<dbReference type="GO" id="GO:0005524">
    <property type="term" value="F:ATP binding"/>
    <property type="evidence" value="ECO:0007669"/>
    <property type="project" value="UniProtKB-KW"/>
</dbReference>
<evidence type="ECO:0000256" key="1">
    <source>
        <dbReference type="ARBA" id="ARBA00000312"/>
    </source>
</evidence>
<evidence type="ECO:0000256" key="8">
    <source>
        <dbReference type="ARBA" id="ARBA00012016"/>
    </source>
</evidence>
<comment type="function">
    <text evidence="4">Catalyzes ATP-dependent phosphorylation of adenosylcobinamide and addition of GMP to adenosylcobinamide phosphate.</text>
</comment>
<comment type="catalytic activity">
    <reaction evidence="1">
        <text>adenosylcob(III)inamide + ATP = adenosylcob(III)inamide phosphate + ADP + H(+)</text>
        <dbReference type="Rhea" id="RHEA:15769"/>
        <dbReference type="ChEBI" id="CHEBI:2480"/>
        <dbReference type="ChEBI" id="CHEBI:15378"/>
        <dbReference type="ChEBI" id="CHEBI:30616"/>
        <dbReference type="ChEBI" id="CHEBI:58502"/>
        <dbReference type="ChEBI" id="CHEBI:456216"/>
        <dbReference type="EC" id="2.7.1.156"/>
    </reaction>
</comment>
<comment type="catalytic activity">
    <reaction evidence="3">
        <text>adenosylcob(III)inamide + GTP = adenosylcob(III)inamide phosphate + GDP + H(+)</text>
        <dbReference type="Rhea" id="RHEA:15765"/>
        <dbReference type="ChEBI" id="CHEBI:2480"/>
        <dbReference type="ChEBI" id="CHEBI:15378"/>
        <dbReference type="ChEBI" id="CHEBI:37565"/>
        <dbReference type="ChEBI" id="CHEBI:58189"/>
        <dbReference type="ChEBI" id="CHEBI:58502"/>
        <dbReference type="EC" id="2.7.1.156"/>
    </reaction>
</comment>
<keyword evidence="21" id="KW-1185">Reference proteome</keyword>
<evidence type="ECO:0000256" key="15">
    <source>
        <dbReference type="ARBA" id="ARBA00023134"/>
    </source>
</evidence>
<protein>
    <recommendedName>
        <fullName evidence="16">Adenosylcobinamide kinase</fullName>
        <ecNumber evidence="8">2.7.1.156</ecNumber>
        <ecNumber evidence="9">2.7.7.62</ecNumber>
    </recommendedName>
    <alternativeName>
        <fullName evidence="17">Adenosylcobinamide-phosphate guanylyltransferase</fullName>
    </alternativeName>
</protein>
<dbReference type="RefSeq" id="WP_090854337.1">
    <property type="nucleotide sequence ID" value="NZ_FNJU01000005.1"/>
</dbReference>
<evidence type="ECO:0000256" key="6">
    <source>
        <dbReference type="ARBA" id="ARBA00005159"/>
    </source>
</evidence>
<evidence type="ECO:0000313" key="20">
    <source>
        <dbReference type="EMBL" id="SDP68775.1"/>
    </source>
</evidence>
<evidence type="ECO:0000256" key="19">
    <source>
        <dbReference type="PIRSR" id="PIRSR006135-2"/>
    </source>
</evidence>
<evidence type="ECO:0000256" key="5">
    <source>
        <dbReference type="ARBA" id="ARBA00004692"/>
    </source>
</evidence>
<dbReference type="PIRSF" id="PIRSF006135">
    <property type="entry name" value="CobU"/>
    <property type="match status" value="1"/>
</dbReference>
<dbReference type="GO" id="GO:0005525">
    <property type="term" value="F:GTP binding"/>
    <property type="evidence" value="ECO:0007669"/>
    <property type="project" value="UniProtKB-KW"/>
</dbReference>
<evidence type="ECO:0000256" key="9">
    <source>
        <dbReference type="ARBA" id="ARBA00012523"/>
    </source>
</evidence>